<dbReference type="AlphaFoldDB" id="W1PL82"/>
<dbReference type="Proteomes" id="UP000017836">
    <property type="component" value="Unassembled WGS sequence"/>
</dbReference>
<dbReference type="Gramene" id="ERN07895">
    <property type="protein sequence ID" value="ERN07895"/>
    <property type="gene ID" value="AMTR_s00012p00229720"/>
</dbReference>
<dbReference type="Pfam" id="PF03469">
    <property type="entry name" value="XH"/>
    <property type="match status" value="1"/>
</dbReference>
<evidence type="ECO:0000256" key="2">
    <source>
        <dbReference type="SAM" id="MobiDB-lite"/>
    </source>
</evidence>
<dbReference type="EMBL" id="KI393609">
    <property type="protein sequence ID" value="ERN07895.1"/>
    <property type="molecule type" value="Genomic_DNA"/>
</dbReference>
<dbReference type="PANTHER" id="PTHR21596:SF3">
    <property type="entry name" value="FACTOR OF DNA METHYLATION 1-RELATED"/>
    <property type="match status" value="1"/>
</dbReference>
<dbReference type="OrthoDB" id="1892195at2759"/>
<proteinExistence type="predicted"/>
<keyword evidence="1" id="KW-0175">Coiled coil</keyword>
<feature type="coiled-coil region" evidence="1">
    <location>
        <begin position="63"/>
        <end position="90"/>
    </location>
</feature>
<evidence type="ECO:0000259" key="3">
    <source>
        <dbReference type="Pfam" id="PF03469"/>
    </source>
</evidence>
<evidence type="ECO:0000313" key="4">
    <source>
        <dbReference type="EMBL" id="ERN07895.1"/>
    </source>
</evidence>
<accession>W1PL82</accession>
<keyword evidence="5" id="KW-1185">Reference proteome</keyword>
<dbReference type="InterPro" id="IPR005379">
    <property type="entry name" value="FDM1-5/IDN2_XH"/>
</dbReference>
<feature type="domain" description="Factor of DNA methylation 1-5/IDN2" evidence="3">
    <location>
        <begin position="203"/>
        <end position="333"/>
    </location>
</feature>
<reference evidence="5" key="1">
    <citation type="journal article" date="2013" name="Science">
        <title>The Amborella genome and the evolution of flowering plants.</title>
        <authorList>
            <consortium name="Amborella Genome Project"/>
        </authorList>
    </citation>
    <scope>NUCLEOTIDE SEQUENCE [LARGE SCALE GENOMIC DNA]</scope>
</reference>
<feature type="coiled-coil region" evidence="1">
    <location>
        <begin position="144"/>
        <end position="171"/>
    </location>
</feature>
<dbReference type="HOGENOM" id="CLU_021775_2_1_1"/>
<dbReference type="PANTHER" id="PTHR21596">
    <property type="entry name" value="RIBONUCLEASE P SUBUNIT P38"/>
    <property type="match status" value="1"/>
</dbReference>
<feature type="region of interest" description="Disordered" evidence="2">
    <location>
        <begin position="1"/>
        <end position="28"/>
    </location>
</feature>
<feature type="compositionally biased region" description="Basic and acidic residues" evidence="2">
    <location>
        <begin position="1"/>
        <end position="27"/>
    </location>
</feature>
<sequence>MKESKEEKKVDGVLKKDIEDHEMEQKQHINTTQQLEKELFEARTSAAGVVGSTRRTQELLMMNIEANRKIKALNRELTEKDRKMKLLAQLASALSSKECDSQRKLQAFRDESAQKLLALQEEINKMKCGVMMAKDIAENFYQGVKEPVEELKEKESEIQSLEELNSVLLGKEREANDELQAARKAAVEYFEKKPHNRSFIGVKRMGVLDEQPFTRAVKAKLSNEEWDLRASELCSLWEERTRNPSWHPFKTVTIESMDREVIDENDDKLRELRDEYGDEVFKAVETAMLQLNEYNPSGKYPVPILWSFKEGRQAKLEEVIHHLVNQIKNKKSKTWHR</sequence>
<name>W1PL82_AMBTC</name>
<dbReference type="GO" id="GO:0080188">
    <property type="term" value="P:gene silencing by siRNA-directed DNA methylation"/>
    <property type="evidence" value="ECO:0007669"/>
    <property type="project" value="InterPro"/>
</dbReference>
<evidence type="ECO:0000313" key="5">
    <source>
        <dbReference type="Proteomes" id="UP000017836"/>
    </source>
</evidence>
<protein>
    <recommendedName>
        <fullName evidence="3">Factor of DNA methylation 1-5/IDN2 domain-containing protein</fullName>
    </recommendedName>
</protein>
<evidence type="ECO:0000256" key="1">
    <source>
        <dbReference type="SAM" id="Coils"/>
    </source>
</evidence>
<gene>
    <name evidence="4" type="ORF">AMTR_s00012p00229720</name>
</gene>
<dbReference type="InterPro" id="IPR045177">
    <property type="entry name" value="FDM1-5/IDN2"/>
</dbReference>
<organism evidence="4 5">
    <name type="scientific">Amborella trichopoda</name>
    <dbReference type="NCBI Taxonomy" id="13333"/>
    <lineage>
        <taxon>Eukaryota</taxon>
        <taxon>Viridiplantae</taxon>
        <taxon>Streptophyta</taxon>
        <taxon>Embryophyta</taxon>
        <taxon>Tracheophyta</taxon>
        <taxon>Spermatophyta</taxon>
        <taxon>Magnoliopsida</taxon>
        <taxon>Amborellales</taxon>
        <taxon>Amborellaceae</taxon>
        <taxon>Amborella</taxon>
    </lineage>
</organism>